<feature type="non-terminal residue" evidence="1">
    <location>
        <position position="1"/>
    </location>
</feature>
<evidence type="ECO:0000313" key="2">
    <source>
        <dbReference type="Proteomes" id="UP001145114"/>
    </source>
</evidence>
<keyword evidence="2" id="KW-1185">Reference proteome</keyword>
<proteinExistence type="predicted"/>
<dbReference type="EMBL" id="JAMZIH010006260">
    <property type="protein sequence ID" value="KAJ1674106.1"/>
    <property type="molecule type" value="Genomic_DNA"/>
</dbReference>
<dbReference type="Proteomes" id="UP001145114">
    <property type="component" value="Unassembled WGS sequence"/>
</dbReference>
<gene>
    <name evidence="1" type="ORF">EV182_003952</name>
</gene>
<name>A0ACC1HCN8_9FUNG</name>
<organism evidence="1 2">
    <name type="scientific">Spiromyces aspiralis</name>
    <dbReference type="NCBI Taxonomy" id="68401"/>
    <lineage>
        <taxon>Eukaryota</taxon>
        <taxon>Fungi</taxon>
        <taxon>Fungi incertae sedis</taxon>
        <taxon>Zoopagomycota</taxon>
        <taxon>Kickxellomycotina</taxon>
        <taxon>Kickxellomycetes</taxon>
        <taxon>Kickxellales</taxon>
        <taxon>Kickxellaceae</taxon>
        <taxon>Spiromyces</taxon>
    </lineage>
</organism>
<reference evidence="1" key="1">
    <citation type="submission" date="2022-06" db="EMBL/GenBank/DDBJ databases">
        <title>Phylogenomic reconstructions and comparative analyses of Kickxellomycotina fungi.</title>
        <authorList>
            <person name="Reynolds N.K."/>
            <person name="Stajich J.E."/>
            <person name="Barry K."/>
            <person name="Grigoriev I.V."/>
            <person name="Crous P."/>
            <person name="Smith M.E."/>
        </authorList>
    </citation>
    <scope>NUCLEOTIDE SEQUENCE</scope>
    <source>
        <strain evidence="1">RSA 2271</strain>
    </source>
</reference>
<evidence type="ECO:0000313" key="1">
    <source>
        <dbReference type="EMBL" id="KAJ1674106.1"/>
    </source>
</evidence>
<comment type="caution">
    <text evidence="1">The sequence shown here is derived from an EMBL/GenBank/DDBJ whole genome shotgun (WGS) entry which is preliminary data.</text>
</comment>
<sequence length="354" mass="39187">HRARLSGTVTTRMAGWKRAAGADEVRRGWGLGKAFRWMRKGPPRTADATRGSSSPALTDAHHDNGGGSGFGMSRVHEEGEEGTAVGSGDPKCKSAPQLPLFIGGNRASVPHLLSIGLQWILYETSFVSAPFVTIVFWVFLHSFVHYDDPADVWVNISMHAFNTAFMLAEFALGRVKISYRHFFAIISTLFLYVGLIYTFYGAQHRFIYFLFDFHFTKAYIIVFCLLLLDMYCIIFVLALMMHYWRDRYFAGKTIALPDFQSRALETSATSNTVATSAYVAIAGGGNDSGSSHRLSSGPPPPTSIDTDTRQVAPQMSLCDNEEYGEQVIRDSQLLPPPPPPPLQLPPVQHRPHPG</sequence>
<protein>
    <submittedName>
        <fullName evidence="1">Uncharacterized protein</fullName>
    </submittedName>
</protein>
<accession>A0ACC1HCN8</accession>